<name>A0ABP9X780_9CHLR</name>
<comment type="caution">
    <text evidence="1">The sequence shown here is derived from an EMBL/GenBank/DDBJ whole genome shotgun (WGS) entry which is preliminary data.</text>
</comment>
<proteinExistence type="predicted"/>
<reference evidence="1 2" key="1">
    <citation type="submission" date="2024-02" db="EMBL/GenBank/DDBJ databases">
        <title>Herpetosiphon gulosus NBRC 112829.</title>
        <authorList>
            <person name="Ichikawa N."/>
            <person name="Katano-Makiyama Y."/>
            <person name="Hidaka K."/>
        </authorList>
    </citation>
    <scope>NUCLEOTIDE SEQUENCE [LARGE SCALE GENOMIC DNA]</scope>
    <source>
        <strain evidence="1 2">NBRC 112829</strain>
    </source>
</reference>
<organism evidence="1 2">
    <name type="scientific">Herpetosiphon gulosus</name>
    <dbReference type="NCBI Taxonomy" id="1973496"/>
    <lineage>
        <taxon>Bacteria</taxon>
        <taxon>Bacillati</taxon>
        <taxon>Chloroflexota</taxon>
        <taxon>Chloroflexia</taxon>
        <taxon>Herpetosiphonales</taxon>
        <taxon>Herpetosiphonaceae</taxon>
        <taxon>Herpetosiphon</taxon>
    </lineage>
</organism>
<evidence type="ECO:0000313" key="2">
    <source>
        <dbReference type="Proteomes" id="UP001428290"/>
    </source>
</evidence>
<keyword evidence="2" id="KW-1185">Reference proteome</keyword>
<protein>
    <submittedName>
        <fullName evidence="1">Uncharacterized protein</fullName>
    </submittedName>
</protein>
<gene>
    <name evidence="1" type="ORF">Hgul01_05072</name>
</gene>
<accession>A0ABP9X780</accession>
<dbReference type="Proteomes" id="UP001428290">
    <property type="component" value="Unassembled WGS sequence"/>
</dbReference>
<sequence>MITLNLHNYQYFDRNPEAVKAINKLFLLQRSIEPRQISSSVGCTFSDSLDILFTIYAKELAIIRVRLYHRLHDFPIYELPMENGPPKFPVFCGECEKDIYMEESYYTLVFFVQTSITFNVVSENLIEV</sequence>
<dbReference type="EMBL" id="BAABRU010000038">
    <property type="protein sequence ID" value="GAA5531247.1"/>
    <property type="molecule type" value="Genomic_DNA"/>
</dbReference>
<evidence type="ECO:0000313" key="1">
    <source>
        <dbReference type="EMBL" id="GAA5531247.1"/>
    </source>
</evidence>